<keyword evidence="2" id="KW-1185">Reference proteome</keyword>
<dbReference type="RefSeq" id="WP_132576524.1">
    <property type="nucleotide sequence ID" value="NZ_CBCSGL010000077.1"/>
</dbReference>
<dbReference type="OrthoDB" id="8913210at2"/>
<dbReference type="AlphaFoldDB" id="A0A4R3UCX6"/>
<evidence type="ECO:0000313" key="1">
    <source>
        <dbReference type="EMBL" id="TCU84660.1"/>
    </source>
</evidence>
<dbReference type="Proteomes" id="UP000295110">
    <property type="component" value="Unassembled WGS sequence"/>
</dbReference>
<accession>A0A4R3UCX6</accession>
<sequence length="74" mass="7867">MKRVRVAPGKFVVISAEMAEKAARVFANGLTREQVRDLQATEPRHAAGLIIGSPKPLALARAKAAVATAAEKIF</sequence>
<gene>
    <name evidence="1" type="ORF">EV671_105213</name>
</gene>
<organism evidence="1 2">
    <name type="scientific">Roseateles saccharophilus</name>
    <name type="common">Pseudomonas saccharophila</name>
    <dbReference type="NCBI Taxonomy" id="304"/>
    <lineage>
        <taxon>Bacteria</taxon>
        <taxon>Pseudomonadati</taxon>
        <taxon>Pseudomonadota</taxon>
        <taxon>Betaproteobacteria</taxon>
        <taxon>Burkholderiales</taxon>
        <taxon>Sphaerotilaceae</taxon>
        <taxon>Roseateles</taxon>
    </lineage>
</organism>
<comment type="caution">
    <text evidence="1">The sequence shown here is derived from an EMBL/GenBank/DDBJ whole genome shotgun (WGS) entry which is preliminary data.</text>
</comment>
<protein>
    <submittedName>
        <fullName evidence="1">Uncharacterized protein</fullName>
    </submittedName>
</protein>
<evidence type="ECO:0000313" key="2">
    <source>
        <dbReference type="Proteomes" id="UP000295110"/>
    </source>
</evidence>
<name>A0A4R3UCX6_ROSSA</name>
<reference evidence="1 2" key="1">
    <citation type="submission" date="2019-03" db="EMBL/GenBank/DDBJ databases">
        <title>Genomic Encyclopedia of Type Strains, Phase IV (KMG-IV): sequencing the most valuable type-strain genomes for metagenomic binning, comparative biology and taxonomic classification.</title>
        <authorList>
            <person name="Goeker M."/>
        </authorList>
    </citation>
    <scope>NUCLEOTIDE SEQUENCE [LARGE SCALE GENOMIC DNA]</scope>
    <source>
        <strain evidence="1 2">DSM 654</strain>
    </source>
</reference>
<dbReference type="EMBL" id="SMBU01000052">
    <property type="protein sequence ID" value="TCU84660.1"/>
    <property type="molecule type" value="Genomic_DNA"/>
</dbReference>
<proteinExistence type="predicted"/>